<dbReference type="EMBL" id="JACIDS010000002">
    <property type="protein sequence ID" value="MBB3930289.1"/>
    <property type="molecule type" value="Genomic_DNA"/>
</dbReference>
<keyword evidence="5" id="KW-1185">Reference proteome</keyword>
<keyword evidence="2" id="KW-0808">Transferase</keyword>
<dbReference type="InterPro" id="IPR029044">
    <property type="entry name" value="Nucleotide-diphossugar_trans"/>
</dbReference>
<evidence type="ECO:0000256" key="3">
    <source>
        <dbReference type="SAM" id="Coils"/>
    </source>
</evidence>
<dbReference type="GO" id="GO:0032259">
    <property type="term" value="P:methylation"/>
    <property type="evidence" value="ECO:0007669"/>
    <property type="project" value="UniProtKB-KW"/>
</dbReference>
<dbReference type="GO" id="GO:0008168">
    <property type="term" value="F:methyltransferase activity"/>
    <property type="evidence" value="ECO:0007669"/>
    <property type="project" value="UniProtKB-KW"/>
</dbReference>
<dbReference type="InterPro" id="IPR029063">
    <property type="entry name" value="SAM-dependent_MTases_sf"/>
</dbReference>
<dbReference type="Proteomes" id="UP000553963">
    <property type="component" value="Unassembled WGS sequence"/>
</dbReference>
<evidence type="ECO:0000256" key="2">
    <source>
        <dbReference type="ARBA" id="ARBA00022679"/>
    </source>
</evidence>
<dbReference type="SUPFAM" id="SSF53448">
    <property type="entry name" value="Nucleotide-diphospho-sugar transferases"/>
    <property type="match status" value="1"/>
</dbReference>
<keyword evidence="3" id="KW-0175">Coiled coil</keyword>
<dbReference type="AlphaFoldDB" id="A0A840AIW8"/>
<dbReference type="Pfam" id="PF13578">
    <property type="entry name" value="Methyltransf_24"/>
    <property type="match status" value="1"/>
</dbReference>
<gene>
    <name evidence="4" type="ORF">GGR25_001328</name>
</gene>
<proteinExistence type="predicted"/>
<name>A0A840AIW8_9HYPH</name>
<reference evidence="4 5" key="1">
    <citation type="submission" date="2020-08" db="EMBL/GenBank/DDBJ databases">
        <title>Genomic Encyclopedia of Type Strains, Phase IV (KMG-IV): sequencing the most valuable type-strain genomes for metagenomic binning, comparative biology and taxonomic classification.</title>
        <authorList>
            <person name="Goeker M."/>
        </authorList>
    </citation>
    <scope>NUCLEOTIDE SEQUENCE [LARGE SCALE GENOMIC DNA]</scope>
    <source>
        <strain evidence="4 5">DSM 25966</strain>
    </source>
</reference>
<organism evidence="4 5">
    <name type="scientific">Kaistia hirudinis</name>
    <dbReference type="NCBI Taxonomy" id="1293440"/>
    <lineage>
        <taxon>Bacteria</taxon>
        <taxon>Pseudomonadati</taxon>
        <taxon>Pseudomonadota</taxon>
        <taxon>Alphaproteobacteria</taxon>
        <taxon>Hyphomicrobiales</taxon>
        <taxon>Kaistiaceae</taxon>
        <taxon>Kaistia</taxon>
    </lineage>
</organism>
<dbReference type="Pfam" id="PF13704">
    <property type="entry name" value="Glyco_tranf_2_4"/>
    <property type="match status" value="1"/>
</dbReference>
<dbReference type="SUPFAM" id="SSF53335">
    <property type="entry name" value="S-adenosyl-L-methionine-dependent methyltransferases"/>
    <property type="match status" value="1"/>
</dbReference>
<dbReference type="PANTHER" id="PTHR40048:SF1">
    <property type="entry name" value="RHAMNOSYL O-METHYLTRANSFERASE"/>
    <property type="match status" value="1"/>
</dbReference>
<sequence>MRNEADVIETWLNHHLNLFDDLFIADHLSDDGTYEFLKSVADADDRVHLIRYEAPSYDQDVVFDALRRQVLDTSEAELLFVLDADEFLPFDSTAAFQEALEAAAEHNLMRFPWRNAYPSVPDGFGVAFDGFASKELSGYGKIAMRRHIAADGLYRIPKGAHWLEHSMIGVVEGADVGELLHFPVRSIDQIWRKVMQGCEAYLAIPGYDGLEGAHWIDLLEALLSGRTDWSLAPILVHDYGRKRTPETAAQAIESFEPRSFQFIAAAAGAAAIVRSAAVEPVVQADRATAGRKLLARLQGLSAELRGATGKDNRISVVDGVIRHPSDLVASRFSALPPLDAATPTLPELTDALDSAFRDIEDRAPSAWGEHIPFLFALIALVRPRRYVELGVHNGTSFFAACQAMRFEGVEGECIAVDNWIGDPHAGAHSPNVFNTFVGRLFEKYSDLAGFIRKDFAQASEQFAPGSVDLLHIDGFHTLAAVRGDFNGWLDKLSDHGVVLFHDTNEFQSDFGVWRFWRLIRERYPFVEFGHGHGLGVLVVGEKSRLRGVLQGGETLITSPRLNELYQVVFGNLGRLNWSPDTGVPIGQVVPQLEGLSPRHEAAQLRELLRVQELVVQEQAERIRDLQARLNRYDRSIYGRARSAIRRMRLGTSSGS</sequence>
<keyword evidence="1" id="KW-0489">Methyltransferase</keyword>
<dbReference type="RefSeq" id="WP_183397966.1">
    <property type="nucleotide sequence ID" value="NZ_JACIDS010000002.1"/>
</dbReference>
<dbReference type="Gene3D" id="3.40.50.150">
    <property type="entry name" value="Vaccinia Virus protein VP39"/>
    <property type="match status" value="1"/>
</dbReference>
<evidence type="ECO:0000256" key="1">
    <source>
        <dbReference type="ARBA" id="ARBA00022603"/>
    </source>
</evidence>
<feature type="coiled-coil region" evidence="3">
    <location>
        <begin position="608"/>
        <end position="635"/>
    </location>
</feature>
<dbReference type="PANTHER" id="PTHR40048">
    <property type="entry name" value="RHAMNOSYL O-METHYLTRANSFERASE"/>
    <property type="match status" value="1"/>
</dbReference>
<evidence type="ECO:0000313" key="4">
    <source>
        <dbReference type="EMBL" id="MBB3930289.1"/>
    </source>
</evidence>
<evidence type="ECO:0000313" key="5">
    <source>
        <dbReference type="Proteomes" id="UP000553963"/>
    </source>
</evidence>
<accession>A0A840AIW8</accession>
<protein>
    <submittedName>
        <fullName evidence="4">Uncharacterized protein</fullName>
    </submittedName>
</protein>
<dbReference type="GO" id="GO:0071770">
    <property type="term" value="P:DIM/DIP cell wall layer assembly"/>
    <property type="evidence" value="ECO:0007669"/>
    <property type="project" value="TreeGrafter"/>
</dbReference>
<dbReference type="Gene3D" id="3.90.550.10">
    <property type="entry name" value="Spore Coat Polysaccharide Biosynthesis Protein SpsA, Chain A"/>
    <property type="match status" value="1"/>
</dbReference>
<comment type="caution">
    <text evidence="4">The sequence shown here is derived from an EMBL/GenBank/DDBJ whole genome shotgun (WGS) entry which is preliminary data.</text>
</comment>
<dbReference type="GO" id="GO:0005886">
    <property type="term" value="C:plasma membrane"/>
    <property type="evidence" value="ECO:0007669"/>
    <property type="project" value="TreeGrafter"/>
</dbReference>